<protein>
    <submittedName>
        <fullName evidence="1">Uncharacterized protein</fullName>
    </submittedName>
</protein>
<keyword evidence="2" id="KW-1185">Reference proteome</keyword>
<evidence type="ECO:0000313" key="2">
    <source>
        <dbReference type="Proteomes" id="UP001172680"/>
    </source>
</evidence>
<accession>A0ACC2YYK5</accession>
<proteinExistence type="predicted"/>
<name>A0ACC2YYK5_9PEZI</name>
<gene>
    <name evidence="1" type="ORF">H2199_006319</name>
</gene>
<sequence length="450" mass="50079">MSKGPIVRIGPNVLSFNTETALNTIYGPQKTNVRKSEWYRTVDGASGAFSVATEIDKQKHAVRRRFIAHAFSSNALRTSEPFILDNVTKFCDLLAPPVGSEWSEKKNMSAWTTYLGFDIMGDLAFGKPLNCLGSEENRYISRAIMNANKYMYWFPFLPGAWLLAPIMNSKLMEYIGGDSVTDNIRLVNYGFENLQSKIAAEKAAKAEGKEMRIDMMHHLLAAQDPKSGLKLTPAELLADSVLFISAGSDTVATAMAASFFYLTHNPSTLEKATAEVRRVFFSAADIHSGPALDSCVYLQGVMEESLRRTPPKPSHVPREVLPGGIVIDGHHIPAGYVVGVPAYSIHHSEDYYPDPWSFRPERWIVDEKAGVTPEAVALANRAFCPFSLGYKLALAHVLWRYDFRQAPGETLGEGSPDLEEGRRRVDEFQMIDYIGVAREGPMVEFRLAER</sequence>
<comment type="caution">
    <text evidence="1">The sequence shown here is derived from an EMBL/GenBank/DDBJ whole genome shotgun (WGS) entry which is preliminary data.</text>
</comment>
<organism evidence="1 2">
    <name type="scientific">Coniosporium tulheliwenetii</name>
    <dbReference type="NCBI Taxonomy" id="3383036"/>
    <lineage>
        <taxon>Eukaryota</taxon>
        <taxon>Fungi</taxon>
        <taxon>Dikarya</taxon>
        <taxon>Ascomycota</taxon>
        <taxon>Pezizomycotina</taxon>
        <taxon>Dothideomycetes</taxon>
        <taxon>Dothideomycetes incertae sedis</taxon>
        <taxon>Coniosporium</taxon>
    </lineage>
</organism>
<reference evidence="1" key="1">
    <citation type="submission" date="2022-10" db="EMBL/GenBank/DDBJ databases">
        <title>Culturing micro-colonial fungi from biological soil crusts in the Mojave desert and describing Neophaeococcomyces mojavensis, and introducing the new genera and species Taxawa tesnikishii.</title>
        <authorList>
            <person name="Kurbessoian T."/>
            <person name="Stajich J.E."/>
        </authorList>
    </citation>
    <scope>NUCLEOTIDE SEQUENCE</scope>
    <source>
        <strain evidence="1">JES_115</strain>
    </source>
</reference>
<dbReference type="Proteomes" id="UP001172680">
    <property type="component" value="Unassembled WGS sequence"/>
</dbReference>
<dbReference type="EMBL" id="JAPDRP010000018">
    <property type="protein sequence ID" value="KAJ9640085.1"/>
    <property type="molecule type" value="Genomic_DNA"/>
</dbReference>
<evidence type="ECO:0000313" key="1">
    <source>
        <dbReference type="EMBL" id="KAJ9640085.1"/>
    </source>
</evidence>